<dbReference type="EMBL" id="GL996524">
    <property type="protein sequence ID" value="EGV63645.1"/>
    <property type="molecule type" value="Genomic_DNA"/>
</dbReference>
<dbReference type="GO" id="GO:0015227">
    <property type="term" value="F:O-acyl-L-carnitine transmembrane transporter activity"/>
    <property type="evidence" value="ECO:0007669"/>
    <property type="project" value="TreeGrafter"/>
</dbReference>
<feature type="repeat" description="Solcar" evidence="11">
    <location>
        <begin position="103"/>
        <end position="186"/>
    </location>
</feature>
<keyword evidence="8" id="KW-1133">Transmembrane helix</keyword>
<dbReference type="InterPro" id="IPR023395">
    <property type="entry name" value="MCP_dom_sf"/>
</dbReference>
<dbReference type="OrthoDB" id="14252at2759"/>
<dbReference type="SUPFAM" id="SSF103506">
    <property type="entry name" value="Mitochondrial carrier"/>
    <property type="match status" value="1"/>
</dbReference>
<evidence type="ECO:0000256" key="9">
    <source>
        <dbReference type="ARBA" id="ARBA00023128"/>
    </source>
</evidence>
<keyword evidence="14" id="KW-1185">Reference proteome</keyword>
<dbReference type="PROSITE" id="PS50920">
    <property type="entry name" value="SOLCAR"/>
    <property type="match status" value="3"/>
</dbReference>
<evidence type="ECO:0000256" key="2">
    <source>
        <dbReference type="ARBA" id="ARBA00004225"/>
    </source>
</evidence>
<dbReference type="EMBL" id="GL996524">
    <property type="protein sequence ID" value="EGV63644.1"/>
    <property type="molecule type" value="Genomic_DNA"/>
</dbReference>
<evidence type="ECO:0000256" key="8">
    <source>
        <dbReference type="ARBA" id="ARBA00022989"/>
    </source>
</evidence>
<dbReference type="Proteomes" id="UP000000707">
    <property type="component" value="Unassembled WGS sequence"/>
</dbReference>
<accession>G3B610</accession>
<name>G3B610_CANTC</name>
<dbReference type="HOGENOM" id="CLU_015166_16_0_1"/>
<keyword evidence="9" id="KW-0496">Mitochondrion</keyword>
<organism evidence="14">
    <name type="scientific">Candida tenuis (strain ATCC 10573 / BCRC 21748 / CBS 615 / JCM 9827 / NBRC 10315 / NRRL Y-1498 / VKM Y-70)</name>
    <name type="common">Yeast</name>
    <name type="synonym">Yamadazyma tenuis</name>
    <dbReference type="NCBI Taxonomy" id="590646"/>
    <lineage>
        <taxon>Eukaryota</taxon>
        <taxon>Fungi</taxon>
        <taxon>Dikarya</taxon>
        <taxon>Ascomycota</taxon>
        <taxon>Saccharomycotina</taxon>
        <taxon>Pichiomycetes</taxon>
        <taxon>Debaryomycetaceae</taxon>
        <taxon>Yamadazyma</taxon>
    </lineage>
</organism>
<comment type="function">
    <text evidence="1">Mitochondrial transporter that mediates uptake of thiamine pyrophosphate (ThPP) into mitochondria.</text>
</comment>
<evidence type="ECO:0000256" key="3">
    <source>
        <dbReference type="ARBA" id="ARBA00006375"/>
    </source>
</evidence>
<keyword evidence="6 11" id="KW-0812">Transmembrane</keyword>
<evidence type="ECO:0000256" key="5">
    <source>
        <dbReference type="ARBA" id="ARBA00022448"/>
    </source>
</evidence>
<comment type="subcellular location">
    <subcellularLocation>
        <location evidence="2">Mitochondrion membrane</location>
        <topology evidence="2">Multi-pass membrane protein</topology>
    </subcellularLocation>
</comment>
<dbReference type="eggNOG" id="KOG0758">
    <property type="taxonomic scope" value="Eukaryota"/>
</dbReference>
<evidence type="ECO:0000256" key="12">
    <source>
        <dbReference type="RuleBase" id="RU000488"/>
    </source>
</evidence>
<keyword evidence="7" id="KW-0677">Repeat</keyword>
<keyword evidence="10 11" id="KW-0472">Membrane</keyword>
<dbReference type="GO" id="GO:0006839">
    <property type="term" value="P:mitochondrial transport"/>
    <property type="evidence" value="ECO:0007669"/>
    <property type="project" value="TreeGrafter"/>
</dbReference>
<reference evidence="13 14" key="1">
    <citation type="journal article" date="2011" name="Proc. Natl. Acad. Sci. U.S.A.">
        <title>Comparative genomics of xylose-fermenting fungi for enhanced biofuel production.</title>
        <authorList>
            <person name="Wohlbach D.J."/>
            <person name="Kuo A."/>
            <person name="Sato T.K."/>
            <person name="Potts K.M."/>
            <person name="Salamov A.A."/>
            <person name="LaButti K.M."/>
            <person name="Sun H."/>
            <person name="Clum A."/>
            <person name="Pangilinan J.L."/>
            <person name="Lindquist E.A."/>
            <person name="Lucas S."/>
            <person name="Lapidus A."/>
            <person name="Jin M."/>
            <person name="Gunawan C."/>
            <person name="Balan V."/>
            <person name="Dale B.E."/>
            <person name="Jeffries T.W."/>
            <person name="Zinkel R."/>
            <person name="Barry K.W."/>
            <person name="Grigoriev I.V."/>
            <person name="Gasch A.P."/>
        </authorList>
    </citation>
    <scope>NUCLEOTIDE SEQUENCE [LARGE SCALE GENOMIC DNA]</scope>
    <source>
        <strain evidence="13">ATCC 10573</strain>
        <strain evidence="14">ATCC 10573 / BCRC 21748 / CBS 615 / JCM 9827 / NBRC 10315 / NRRL Y-1498 / VKM Y-70</strain>
    </source>
</reference>
<feature type="repeat" description="Solcar" evidence="11">
    <location>
        <begin position="9"/>
        <end position="91"/>
    </location>
</feature>
<feature type="repeat" description="Solcar" evidence="11">
    <location>
        <begin position="195"/>
        <end position="278"/>
    </location>
</feature>
<dbReference type="STRING" id="590646.G3B610"/>
<dbReference type="PANTHER" id="PTHR45624:SF4">
    <property type="entry name" value="CONGESTED-LIKE TRACHEA PROTEIN-RELATED"/>
    <property type="match status" value="1"/>
</dbReference>
<proteinExistence type="inferred from homology"/>
<evidence type="ECO:0000313" key="13">
    <source>
        <dbReference type="EMBL" id="EGV63644.1"/>
    </source>
</evidence>
<dbReference type="GO" id="GO:1902603">
    <property type="term" value="P:carnitine transmembrane transport"/>
    <property type="evidence" value="ECO:0007669"/>
    <property type="project" value="TreeGrafter"/>
</dbReference>
<dbReference type="InterPro" id="IPR018108">
    <property type="entry name" value="MCP_transmembrane"/>
</dbReference>
<evidence type="ECO:0000256" key="6">
    <source>
        <dbReference type="ARBA" id="ARBA00022692"/>
    </source>
</evidence>
<dbReference type="Gene3D" id="1.50.40.10">
    <property type="entry name" value="Mitochondrial carrier domain"/>
    <property type="match status" value="2"/>
</dbReference>
<dbReference type="KEGG" id="cten:18247524"/>
<sequence length="283" mass="29727">MEEVDSVLVDNVKSFASGGFGGICAVLTGHPFDLVKVRLQTGVYDSTLKGIKSTLVKEGLPGFYRGVVPPLIGVTPMFAVSFWGYDVGKRLISSATGLSPAQFQISHISAAGFLSAIPTTLVAAPFERVKVMMQISKEKSSMGSVIAEMYRTGGIRSIFKGSAATLARDGPGSALYFATYEYLKQALTKPGEEGLSLLNISIAGGCAGVSMWLGVFPIDTIKSTQQSSNTNTSIVQTTKNIYAKGGIKAFFPGVGPALARSFPANAATFVGVELATNFLNSVL</sequence>
<dbReference type="GO" id="GO:0031966">
    <property type="term" value="C:mitochondrial membrane"/>
    <property type="evidence" value="ECO:0007669"/>
    <property type="project" value="UniProtKB-SubCell"/>
</dbReference>
<gene>
    <name evidence="13" type="ORF">CANTEDRAFT_114651</name>
</gene>
<dbReference type="GeneID" id="18247524"/>
<evidence type="ECO:0000256" key="11">
    <source>
        <dbReference type="PROSITE-ProRule" id="PRU00282"/>
    </source>
</evidence>
<dbReference type="Pfam" id="PF00153">
    <property type="entry name" value="Mito_carr"/>
    <property type="match status" value="3"/>
</dbReference>
<dbReference type="PANTHER" id="PTHR45624">
    <property type="entry name" value="MITOCHONDRIAL BASIC AMINO ACIDS TRANSPORTER-RELATED"/>
    <property type="match status" value="1"/>
</dbReference>
<evidence type="ECO:0000256" key="4">
    <source>
        <dbReference type="ARBA" id="ARBA00021935"/>
    </source>
</evidence>
<evidence type="ECO:0000256" key="10">
    <source>
        <dbReference type="ARBA" id="ARBA00023136"/>
    </source>
</evidence>
<evidence type="ECO:0000313" key="14">
    <source>
        <dbReference type="Proteomes" id="UP000000707"/>
    </source>
</evidence>
<keyword evidence="5 12" id="KW-0813">Transport</keyword>
<dbReference type="InterPro" id="IPR050567">
    <property type="entry name" value="Mitochondrial_Carrier"/>
</dbReference>
<protein>
    <recommendedName>
        <fullName evidence="4">Mitochondrial thiamine pyrophosphate carrier 1</fullName>
    </recommendedName>
</protein>
<evidence type="ECO:0000256" key="1">
    <source>
        <dbReference type="ARBA" id="ARBA00002238"/>
    </source>
</evidence>
<dbReference type="AlphaFoldDB" id="G3B610"/>
<comment type="similarity">
    <text evidence="3 12">Belongs to the mitochondrial carrier (TC 2.A.29) family.</text>
</comment>
<evidence type="ECO:0000256" key="7">
    <source>
        <dbReference type="ARBA" id="ARBA00022737"/>
    </source>
</evidence>